<name>A0ABR3KA53_TRISP</name>
<protein>
    <submittedName>
        <fullName evidence="1">Alkanesulfonate monooxygenase</fullName>
    </submittedName>
</protein>
<dbReference type="PANTHER" id="PTHR47331">
    <property type="entry name" value="PHD-TYPE DOMAIN-CONTAINING PROTEIN"/>
    <property type="match status" value="1"/>
</dbReference>
<comment type="caution">
    <text evidence="1">The sequence shown here is derived from an EMBL/GenBank/DDBJ whole genome shotgun (WGS) entry which is preliminary data.</text>
</comment>
<accession>A0ABR3KA53</accession>
<keyword evidence="2" id="KW-1185">Reference proteome</keyword>
<reference evidence="1 2" key="1">
    <citation type="submission" date="2024-07" db="EMBL/GenBank/DDBJ databases">
        <title>Enhanced genomic and transcriptomic resources for Trichinella pseudospiralis and T. spiralis underpin the discovery of pronounced molecular differences between stages and species.</title>
        <authorList>
            <person name="Pasi K.K."/>
            <person name="La Rosa G."/>
            <person name="Gomez-Morales M.A."/>
            <person name="Tosini F."/>
            <person name="Sumanam S."/>
            <person name="Young N.D."/>
            <person name="Chang B.C."/>
            <person name="Robin G.B."/>
        </authorList>
    </citation>
    <scope>NUCLEOTIDE SEQUENCE [LARGE SCALE GENOMIC DNA]</scope>
    <source>
        <strain evidence="1">ISS534</strain>
    </source>
</reference>
<keyword evidence="1" id="KW-0560">Oxidoreductase</keyword>
<keyword evidence="1" id="KW-0503">Monooxygenase</keyword>
<proteinExistence type="predicted"/>
<sequence>MEPLVSVKEVREQTSQDALLKKVLQLIRQGWTADSSKLAPELRPFFVRGLDITEAGGFLLWGIRLIIPSKPRNRSLQSLYHCHHSGTSSESALGQNVPTSVDDLLFSLDDRTETVGCVKELKQLMETAGFCLTKWSSNEPTVLRSLPEKDVASDCKPKMALGIVWDNKEDTITFPAICVERSDQQMTKRGMMSEVMKNFDPLGYLSPFLVKAKQCEDAWPTAKLELTIDRSPEFQAEVRKSTCELHVQAKTEAVLDVQKYSSLTKLLNVTAYVFCFITNCKVTPEERKTTPLHVREIDQAEQFWLKTLQNEEFPEELVLLKRERNCRKWTLTTLRPPVPHEISTPVVKSTPVSEAVAQMKARPLTFVDPILQMHLTA</sequence>
<evidence type="ECO:0000313" key="1">
    <source>
        <dbReference type="EMBL" id="KAL1232567.1"/>
    </source>
</evidence>
<dbReference type="GO" id="GO:0004497">
    <property type="term" value="F:monooxygenase activity"/>
    <property type="evidence" value="ECO:0007669"/>
    <property type="project" value="UniProtKB-KW"/>
</dbReference>
<dbReference type="Proteomes" id="UP001558632">
    <property type="component" value="Unassembled WGS sequence"/>
</dbReference>
<gene>
    <name evidence="1" type="ORF">TSPI_01723</name>
</gene>
<dbReference type="EMBL" id="JBEUSY010000451">
    <property type="protein sequence ID" value="KAL1232567.1"/>
    <property type="molecule type" value="Genomic_DNA"/>
</dbReference>
<organism evidence="1 2">
    <name type="scientific">Trichinella spiralis</name>
    <name type="common">Trichina worm</name>
    <dbReference type="NCBI Taxonomy" id="6334"/>
    <lineage>
        <taxon>Eukaryota</taxon>
        <taxon>Metazoa</taxon>
        <taxon>Ecdysozoa</taxon>
        <taxon>Nematoda</taxon>
        <taxon>Enoplea</taxon>
        <taxon>Dorylaimia</taxon>
        <taxon>Trichinellida</taxon>
        <taxon>Trichinellidae</taxon>
        <taxon>Trichinella</taxon>
    </lineage>
</organism>
<evidence type="ECO:0000313" key="2">
    <source>
        <dbReference type="Proteomes" id="UP001558632"/>
    </source>
</evidence>